<keyword evidence="2" id="KW-1185">Reference proteome</keyword>
<sequence length="439" mass="50083">MLTSQGEREEGRDLDQVKCIKDKDDKILVEEALIIRRRGIDIELGDLEHTEKSRDFGNSWCIKVEEVKSVIHMMHRGRETGTNEIPMELWKLDEIPVKFWKNAGRTGMDWLTRLFNVAYKMMKMPEEWNTRTRVTIQNCNNYRDIKLLSNYESLEEGSGEEGEKGDVYFRKLVRIHAGTFNDKRHSSCEEVSGAKKPMTKFLERLYGVVNLPVAYTSEIKDIYDGVKTQVRTVGGDLEHFPGVTVLIDKTCGGVNPKLEVWRKTLESKRFRVLASQDLSLLEDENCGNRDVVVDVGRDQGQDVGSETEMIHTYKEEMCGCLLRRCERLGLSETDLHPKVGVRSVYTLFSPDPVMGLHWRSQVRNPLPAKARGLPSRSSSSYQACLVRVTSPMWFESYCIGAGVLPCAHPKGSGCGEEGWKILCEVMLSLLIVRRDKERL</sequence>
<dbReference type="EMBL" id="JACXVP010000004">
    <property type="protein sequence ID" value="KAG5612196.1"/>
    <property type="molecule type" value="Genomic_DNA"/>
</dbReference>
<evidence type="ECO:0000313" key="1">
    <source>
        <dbReference type="EMBL" id="KAG5612196.1"/>
    </source>
</evidence>
<organism evidence="1 2">
    <name type="scientific">Solanum commersonii</name>
    <name type="common">Commerson's wild potato</name>
    <name type="synonym">Commerson's nightshade</name>
    <dbReference type="NCBI Taxonomy" id="4109"/>
    <lineage>
        <taxon>Eukaryota</taxon>
        <taxon>Viridiplantae</taxon>
        <taxon>Streptophyta</taxon>
        <taxon>Embryophyta</taxon>
        <taxon>Tracheophyta</taxon>
        <taxon>Spermatophyta</taxon>
        <taxon>Magnoliopsida</taxon>
        <taxon>eudicotyledons</taxon>
        <taxon>Gunneridae</taxon>
        <taxon>Pentapetalae</taxon>
        <taxon>asterids</taxon>
        <taxon>lamiids</taxon>
        <taxon>Solanales</taxon>
        <taxon>Solanaceae</taxon>
        <taxon>Solanoideae</taxon>
        <taxon>Solaneae</taxon>
        <taxon>Solanum</taxon>
    </lineage>
</organism>
<accession>A0A9J5ZJM7</accession>
<reference evidence="1 2" key="1">
    <citation type="submission" date="2020-09" db="EMBL/GenBank/DDBJ databases">
        <title>De no assembly of potato wild relative species, Solanum commersonii.</title>
        <authorList>
            <person name="Cho K."/>
        </authorList>
    </citation>
    <scope>NUCLEOTIDE SEQUENCE [LARGE SCALE GENOMIC DNA]</scope>
    <source>
        <strain evidence="1">LZ3.2</strain>
        <tissue evidence="1">Leaf</tissue>
    </source>
</reference>
<gene>
    <name evidence="1" type="ORF">H5410_023477</name>
</gene>
<dbReference type="AlphaFoldDB" id="A0A9J5ZJM7"/>
<dbReference type="Proteomes" id="UP000824120">
    <property type="component" value="Chromosome 4"/>
</dbReference>
<comment type="caution">
    <text evidence="1">The sequence shown here is derived from an EMBL/GenBank/DDBJ whole genome shotgun (WGS) entry which is preliminary data.</text>
</comment>
<dbReference type="OrthoDB" id="1729993at2759"/>
<protein>
    <submittedName>
        <fullName evidence="1">Uncharacterized protein</fullName>
    </submittedName>
</protein>
<evidence type="ECO:0000313" key="2">
    <source>
        <dbReference type="Proteomes" id="UP000824120"/>
    </source>
</evidence>
<name>A0A9J5ZJM7_SOLCO</name>
<proteinExistence type="predicted"/>